<dbReference type="STRING" id="1914963.AWW67_13425"/>
<organism evidence="2 3">
    <name type="scientific">Roseivirga seohaensis</name>
    <dbReference type="NCBI Taxonomy" id="1914963"/>
    <lineage>
        <taxon>Bacteria</taxon>
        <taxon>Pseudomonadati</taxon>
        <taxon>Bacteroidota</taxon>
        <taxon>Cytophagia</taxon>
        <taxon>Cytophagales</taxon>
        <taxon>Roseivirgaceae</taxon>
        <taxon>Roseivirga</taxon>
    </lineage>
</organism>
<dbReference type="Pfam" id="PF20275">
    <property type="entry name" value="CTD10"/>
    <property type="match status" value="1"/>
</dbReference>
<evidence type="ECO:0000313" key="3">
    <source>
        <dbReference type="Proteomes" id="UP000075663"/>
    </source>
</evidence>
<gene>
    <name evidence="2" type="ORF">AWW67_13425</name>
</gene>
<dbReference type="AlphaFoldDB" id="A0A150XKX4"/>
<feature type="domain" description="ABC-three component systems C-terminal" evidence="1">
    <location>
        <begin position="176"/>
        <end position="301"/>
    </location>
</feature>
<sequence length="312" mass="36284">MDDAQRYIAKKWFELEVHKRNGQAFEDFFSLIMNKKYPNFRSIKPSGRIGDRKNDGFDPSSGTYYQVYAPEDSNAKVSDAVKKLKTDFKGLYDQWNDASPISTFSFVLNDKYKGVHPDLALEIEKLKKEYPNIHFKITIPSELQKMCFELDVDDIYSVLGHIPSPNTDLFNNVVMQDVVNYLLNAQVDNLNVSFPDNPDFDQKINFNSLSKHTETLLRSASFKEGDLKKYFKYEDPIIKEKLRSIFSSYYKEGRLQFPADQDSDKVFFYILDKACKVRTQSIQSAVLVLMAYYFSYCDIFEEPITPTQAELF</sequence>
<dbReference type="Proteomes" id="UP000075663">
    <property type="component" value="Unassembled WGS sequence"/>
</dbReference>
<accession>A0A150XKX4</accession>
<proteinExistence type="predicted"/>
<evidence type="ECO:0000259" key="1">
    <source>
        <dbReference type="Pfam" id="PF20275"/>
    </source>
</evidence>
<reference evidence="2 3" key="1">
    <citation type="submission" date="2016-01" db="EMBL/GenBank/DDBJ databases">
        <title>Genome sequencing of Roseivirga seohaensis SW-152.</title>
        <authorList>
            <person name="Selvaratnam C."/>
            <person name="Thevarajoo S."/>
            <person name="Goh K.M."/>
            <person name="Ee R."/>
            <person name="Chan K.-G."/>
            <person name="Chong C.S."/>
        </authorList>
    </citation>
    <scope>NUCLEOTIDE SEQUENCE [LARGE SCALE GENOMIC DNA]</scope>
    <source>
        <strain evidence="2 3">SW-152</strain>
    </source>
</reference>
<dbReference type="InterPro" id="IPR046919">
    <property type="entry name" value="ABC-3C_CTD10"/>
</dbReference>
<protein>
    <recommendedName>
        <fullName evidence="1">ABC-three component systems C-terminal domain-containing protein</fullName>
    </recommendedName>
</protein>
<dbReference type="EMBL" id="LRPB01000049">
    <property type="protein sequence ID" value="KYG79370.1"/>
    <property type="molecule type" value="Genomic_DNA"/>
</dbReference>
<evidence type="ECO:0000313" key="2">
    <source>
        <dbReference type="EMBL" id="KYG79370.1"/>
    </source>
</evidence>
<name>A0A150XKX4_9BACT</name>
<comment type="caution">
    <text evidence="2">The sequence shown here is derived from an EMBL/GenBank/DDBJ whole genome shotgun (WGS) entry which is preliminary data.</text>
</comment>